<reference evidence="1 2" key="2">
    <citation type="submission" date="2018-06" db="EMBL/GenBank/DDBJ databases">
        <title>Metagenomic assembly of (sub)arctic Cyanobacteria and their associated microbiome from non-axenic cultures.</title>
        <authorList>
            <person name="Baurain D."/>
        </authorList>
    </citation>
    <scope>NUCLEOTIDE SEQUENCE [LARGE SCALE GENOMIC DNA]</scope>
    <source>
        <strain evidence="1">ULC041bin1</strain>
    </source>
</reference>
<reference evidence="2" key="1">
    <citation type="submission" date="2018-04" db="EMBL/GenBank/DDBJ databases">
        <authorList>
            <person name="Cornet L."/>
        </authorList>
    </citation>
    <scope>NUCLEOTIDE SEQUENCE [LARGE SCALE GENOMIC DNA]</scope>
</reference>
<dbReference type="Proteomes" id="UP000249081">
    <property type="component" value="Unassembled WGS sequence"/>
</dbReference>
<evidence type="ECO:0000313" key="1">
    <source>
        <dbReference type="EMBL" id="PZO42510.1"/>
    </source>
</evidence>
<comment type="caution">
    <text evidence="1">The sequence shown here is derived from an EMBL/GenBank/DDBJ whole genome shotgun (WGS) entry which is preliminary data.</text>
</comment>
<protein>
    <recommendedName>
        <fullName evidence="3">CopG family transcriptional regulator</fullName>
    </recommendedName>
</protein>
<dbReference type="AlphaFoldDB" id="A0A2W4WDA1"/>
<proteinExistence type="predicted"/>
<gene>
    <name evidence="1" type="ORF">DCF17_08490</name>
</gene>
<accession>A0A2W4WDA1</accession>
<organism evidence="1 2">
    <name type="scientific">Shackletoniella antarctica</name>
    <dbReference type="NCBI Taxonomy" id="268115"/>
    <lineage>
        <taxon>Bacteria</taxon>
        <taxon>Bacillati</taxon>
        <taxon>Cyanobacteriota</taxon>
        <taxon>Cyanophyceae</taxon>
        <taxon>Oculatellales</taxon>
        <taxon>Oculatellaceae</taxon>
        <taxon>Shackletoniella</taxon>
    </lineage>
</organism>
<name>A0A2W4WDA1_9CYAN</name>
<evidence type="ECO:0008006" key="3">
    <source>
        <dbReference type="Google" id="ProtNLM"/>
    </source>
</evidence>
<sequence>MSITLDLPPHIEALLHQRAVATGQDLQHTALAVLTLGLSLKDDDFFAALDGIQQGLKDFEQGNFSSLEDFVVEQNQQHGLALEP</sequence>
<dbReference type="EMBL" id="QBMN01000046">
    <property type="protein sequence ID" value="PZO42510.1"/>
    <property type="molecule type" value="Genomic_DNA"/>
</dbReference>
<evidence type="ECO:0000313" key="2">
    <source>
        <dbReference type="Proteomes" id="UP000249081"/>
    </source>
</evidence>